<dbReference type="Proteomes" id="UP000000768">
    <property type="component" value="Chromosome 7"/>
</dbReference>
<evidence type="ECO:0000313" key="2">
    <source>
        <dbReference type="EMBL" id="OQU79850.1"/>
    </source>
</evidence>
<evidence type="ECO:0000313" key="3">
    <source>
        <dbReference type="Proteomes" id="UP000000768"/>
    </source>
</evidence>
<sequence length="86" mass="9291">MNEHQRRGKSRSGTETDNGGGGLNFFGPQILLCLPRGRPLVDTPWIIAATPPMVHSLLASTTPYPCPCPCPPIFVCLFGLLIFCHG</sequence>
<proteinExistence type="predicted"/>
<reference evidence="3" key="2">
    <citation type="journal article" date="2018" name="Plant J.">
        <title>The Sorghum bicolor reference genome: improved assembly, gene annotations, a transcriptome atlas, and signatures of genome organization.</title>
        <authorList>
            <person name="McCormick R.F."/>
            <person name="Truong S.K."/>
            <person name="Sreedasyam A."/>
            <person name="Jenkins J."/>
            <person name="Shu S."/>
            <person name="Sims D."/>
            <person name="Kennedy M."/>
            <person name="Amirebrahimi M."/>
            <person name="Weers B.D."/>
            <person name="McKinley B."/>
            <person name="Mattison A."/>
            <person name="Morishige D.T."/>
            <person name="Grimwood J."/>
            <person name="Schmutz J."/>
            <person name="Mullet J.E."/>
        </authorList>
    </citation>
    <scope>NUCLEOTIDE SEQUENCE [LARGE SCALE GENOMIC DNA]</scope>
    <source>
        <strain evidence="3">cv. BTx623</strain>
    </source>
</reference>
<feature type="region of interest" description="Disordered" evidence="1">
    <location>
        <begin position="1"/>
        <end position="23"/>
    </location>
</feature>
<protein>
    <submittedName>
        <fullName evidence="2">Uncharacterized protein</fullName>
    </submittedName>
</protein>
<dbReference type="AlphaFoldDB" id="A0A1Z5R7Y9"/>
<dbReference type="Gramene" id="OQU79850">
    <property type="protein sequence ID" value="OQU79850"/>
    <property type="gene ID" value="SORBI_3007G034550"/>
</dbReference>
<organism evidence="2 3">
    <name type="scientific">Sorghum bicolor</name>
    <name type="common">Sorghum</name>
    <name type="synonym">Sorghum vulgare</name>
    <dbReference type="NCBI Taxonomy" id="4558"/>
    <lineage>
        <taxon>Eukaryota</taxon>
        <taxon>Viridiplantae</taxon>
        <taxon>Streptophyta</taxon>
        <taxon>Embryophyta</taxon>
        <taxon>Tracheophyta</taxon>
        <taxon>Spermatophyta</taxon>
        <taxon>Magnoliopsida</taxon>
        <taxon>Liliopsida</taxon>
        <taxon>Poales</taxon>
        <taxon>Poaceae</taxon>
        <taxon>PACMAD clade</taxon>
        <taxon>Panicoideae</taxon>
        <taxon>Andropogonodae</taxon>
        <taxon>Andropogoneae</taxon>
        <taxon>Sorghinae</taxon>
        <taxon>Sorghum</taxon>
    </lineage>
</organism>
<gene>
    <name evidence="2" type="ORF">SORBI_3007G034550</name>
</gene>
<name>A0A1Z5R7Y9_SORBI</name>
<feature type="compositionally biased region" description="Basic residues" evidence="1">
    <location>
        <begin position="1"/>
        <end position="10"/>
    </location>
</feature>
<evidence type="ECO:0000256" key="1">
    <source>
        <dbReference type="SAM" id="MobiDB-lite"/>
    </source>
</evidence>
<dbReference type="EMBL" id="CM000766">
    <property type="protein sequence ID" value="OQU79850.1"/>
    <property type="molecule type" value="Genomic_DNA"/>
</dbReference>
<reference evidence="2 3" key="1">
    <citation type="journal article" date="2009" name="Nature">
        <title>The Sorghum bicolor genome and the diversification of grasses.</title>
        <authorList>
            <person name="Paterson A.H."/>
            <person name="Bowers J.E."/>
            <person name="Bruggmann R."/>
            <person name="Dubchak I."/>
            <person name="Grimwood J."/>
            <person name="Gundlach H."/>
            <person name="Haberer G."/>
            <person name="Hellsten U."/>
            <person name="Mitros T."/>
            <person name="Poliakov A."/>
            <person name="Schmutz J."/>
            <person name="Spannagl M."/>
            <person name="Tang H."/>
            <person name="Wang X."/>
            <person name="Wicker T."/>
            <person name="Bharti A.K."/>
            <person name="Chapman J."/>
            <person name="Feltus F.A."/>
            <person name="Gowik U."/>
            <person name="Grigoriev I.V."/>
            <person name="Lyons E."/>
            <person name="Maher C.A."/>
            <person name="Martis M."/>
            <person name="Narechania A."/>
            <person name="Otillar R.P."/>
            <person name="Penning B.W."/>
            <person name="Salamov A.A."/>
            <person name="Wang Y."/>
            <person name="Zhang L."/>
            <person name="Carpita N.C."/>
            <person name="Freeling M."/>
            <person name="Gingle A.R."/>
            <person name="Hash C.T."/>
            <person name="Keller B."/>
            <person name="Klein P."/>
            <person name="Kresovich S."/>
            <person name="McCann M.C."/>
            <person name="Ming R."/>
            <person name="Peterson D.G."/>
            <person name="Mehboob-ur-Rahman"/>
            <person name="Ware D."/>
            <person name="Westhoff P."/>
            <person name="Mayer K.F."/>
            <person name="Messing J."/>
            <person name="Rokhsar D.S."/>
        </authorList>
    </citation>
    <scope>NUCLEOTIDE SEQUENCE [LARGE SCALE GENOMIC DNA]</scope>
    <source>
        <strain evidence="3">cv. BTx623</strain>
    </source>
</reference>
<dbReference type="InParanoid" id="A0A1Z5R7Y9"/>
<accession>A0A1Z5R7Y9</accession>
<keyword evidence="3" id="KW-1185">Reference proteome</keyword>